<feature type="region of interest" description="Disordered" evidence="1">
    <location>
        <begin position="72"/>
        <end position="104"/>
    </location>
</feature>
<reference evidence="3" key="1">
    <citation type="submission" date="2017-11" db="EMBL/GenBank/DDBJ databases">
        <authorList>
            <person name="Lima N.C."/>
            <person name="Parody-Merino A.M."/>
            <person name="Battley P.F."/>
            <person name="Fidler A.E."/>
            <person name="Prosdocimi F."/>
        </authorList>
    </citation>
    <scope>NUCLEOTIDE SEQUENCE [LARGE SCALE GENOMIC DNA]</scope>
</reference>
<keyword evidence="3" id="KW-1185">Reference proteome</keyword>
<gene>
    <name evidence="2" type="ORF">llap_8115</name>
</gene>
<sequence>MSSRAVPLNEAQKSAASTEEFVALVNLKRVKPFPLILWLPSLIKSPSPAFLEPLEGLEGALRSPRSLLFSSLNPNNPLSPSSQQKGSSPPSISMTSSGPTPTDRLVRTWRNNLYRRDPGALKKGVDTWRWAEVWPVSREAKVSHFQAMTSLLPPSLRCSKKPCLVSLLDDHVSSPLLWGLVALVDSADKRGISEVALEGTERGSAPETLAMGGKK</sequence>
<reference evidence="3" key="2">
    <citation type="submission" date="2017-12" db="EMBL/GenBank/DDBJ databases">
        <title>Genome sequence of the Bar-tailed Godwit (Limosa lapponica baueri).</title>
        <authorList>
            <person name="Lima N.C.B."/>
            <person name="Parody-Merino A.M."/>
            <person name="Battley P.F."/>
            <person name="Fidler A.E."/>
            <person name="Prosdocimi F."/>
        </authorList>
    </citation>
    <scope>NUCLEOTIDE SEQUENCE [LARGE SCALE GENOMIC DNA]</scope>
</reference>
<accession>A0A2I0U6D8</accession>
<evidence type="ECO:0000313" key="2">
    <source>
        <dbReference type="EMBL" id="PKU41589.1"/>
    </source>
</evidence>
<feature type="compositionally biased region" description="Low complexity" evidence="1">
    <location>
        <begin position="72"/>
        <end position="102"/>
    </location>
</feature>
<protein>
    <submittedName>
        <fullName evidence="2">Uncharacterized protein</fullName>
    </submittedName>
</protein>
<dbReference type="Proteomes" id="UP000233556">
    <property type="component" value="Unassembled WGS sequence"/>
</dbReference>
<proteinExistence type="predicted"/>
<dbReference type="AlphaFoldDB" id="A0A2I0U6D8"/>
<name>A0A2I0U6D8_LIMLA</name>
<dbReference type="EMBL" id="KZ506099">
    <property type="protein sequence ID" value="PKU41589.1"/>
    <property type="molecule type" value="Genomic_DNA"/>
</dbReference>
<evidence type="ECO:0000313" key="3">
    <source>
        <dbReference type="Proteomes" id="UP000233556"/>
    </source>
</evidence>
<organism evidence="2 3">
    <name type="scientific">Limosa lapponica baueri</name>
    <dbReference type="NCBI Taxonomy" id="1758121"/>
    <lineage>
        <taxon>Eukaryota</taxon>
        <taxon>Metazoa</taxon>
        <taxon>Chordata</taxon>
        <taxon>Craniata</taxon>
        <taxon>Vertebrata</taxon>
        <taxon>Euteleostomi</taxon>
        <taxon>Archelosauria</taxon>
        <taxon>Archosauria</taxon>
        <taxon>Dinosauria</taxon>
        <taxon>Saurischia</taxon>
        <taxon>Theropoda</taxon>
        <taxon>Coelurosauria</taxon>
        <taxon>Aves</taxon>
        <taxon>Neognathae</taxon>
        <taxon>Neoaves</taxon>
        <taxon>Charadriiformes</taxon>
        <taxon>Scolopacidae</taxon>
        <taxon>Limosa</taxon>
    </lineage>
</organism>
<evidence type="ECO:0000256" key="1">
    <source>
        <dbReference type="SAM" id="MobiDB-lite"/>
    </source>
</evidence>